<dbReference type="Pfam" id="PF03564">
    <property type="entry name" value="DUF1759"/>
    <property type="match status" value="1"/>
</dbReference>
<evidence type="ECO:0000313" key="1">
    <source>
        <dbReference type="EMBL" id="CAL1672130.1"/>
    </source>
</evidence>
<dbReference type="Proteomes" id="UP001497644">
    <property type="component" value="Unassembled WGS sequence"/>
</dbReference>
<evidence type="ECO:0008006" key="3">
    <source>
        <dbReference type="Google" id="ProtNLM"/>
    </source>
</evidence>
<gene>
    <name evidence="1" type="ORF">LPLAT_LOCUS5536</name>
</gene>
<organism evidence="1 2">
    <name type="scientific">Lasius platythorax</name>
    <dbReference type="NCBI Taxonomy" id="488582"/>
    <lineage>
        <taxon>Eukaryota</taxon>
        <taxon>Metazoa</taxon>
        <taxon>Ecdysozoa</taxon>
        <taxon>Arthropoda</taxon>
        <taxon>Hexapoda</taxon>
        <taxon>Insecta</taxon>
        <taxon>Pterygota</taxon>
        <taxon>Neoptera</taxon>
        <taxon>Endopterygota</taxon>
        <taxon>Hymenoptera</taxon>
        <taxon>Apocrita</taxon>
        <taxon>Aculeata</taxon>
        <taxon>Formicoidea</taxon>
        <taxon>Formicidae</taxon>
        <taxon>Formicinae</taxon>
        <taxon>Lasius</taxon>
        <taxon>Lasius</taxon>
    </lineage>
</organism>
<evidence type="ECO:0000313" key="2">
    <source>
        <dbReference type="Proteomes" id="UP001497644"/>
    </source>
</evidence>
<keyword evidence="2" id="KW-1185">Reference proteome</keyword>
<proteinExistence type="predicted"/>
<dbReference type="EMBL" id="CAXIPU020000446">
    <property type="protein sequence ID" value="CAL1672130.1"/>
    <property type="molecule type" value="Genomic_DNA"/>
</dbReference>
<dbReference type="PANTHER" id="PTHR47331:SF1">
    <property type="entry name" value="GAG-LIKE PROTEIN"/>
    <property type="match status" value="1"/>
</dbReference>
<name>A0AAV2MXX0_9HYME</name>
<comment type="caution">
    <text evidence="1">The sequence shown here is derived from an EMBL/GenBank/DDBJ whole genome shotgun (WGS) entry which is preliminary data.</text>
</comment>
<reference evidence="1" key="1">
    <citation type="submission" date="2024-04" db="EMBL/GenBank/DDBJ databases">
        <authorList>
            <consortium name="Molecular Ecology Group"/>
        </authorList>
    </citation>
    <scope>NUCLEOTIDE SEQUENCE</scope>
</reference>
<dbReference type="AlphaFoldDB" id="A0AAV2MXX0"/>
<dbReference type="PANTHER" id="PTHR47331">
    <property type="entry name" value="PHD-TYPE DOMAIN-CONTAINING PROTEIN"/>
    <property type="match status" value="1"/>
</dbReference>
<accession>A0AAV2MXX0</accession>
<sequence length="436" mass="49599">MSNINARVDLQRSRFNLIQKAAELDDADVSRLSRQLIITRLDMLDQNWTKFQEEHENMCLSETESLSEQPYIRERIYERCQAFYVYSRAKLLTQRDELDTIGRHSRATLSDHRATTSMMPRSALPWIKLSSFSGDYQSWRSFHDLFTALIRDNTDLSSVEKMHYLKTCVTGEAARLVCNLPVSGDNFAVAWTLLVSRYENQRFLVTVQLDRITNLKPLKTKSAQGLRALLTTISEAMGAIQALGYTVHHWDPLLLHLLVRLLDLETREAWKVKLGSSSSYPTYAQFQEFLVGRTRALENLDLHTSIPKASKEYNAGFLGKSRNKIATHVATSSNSNSTSTCPLCGASHYLAKCDRYQFKTLQQRQDIISKQHRCFNCLGPNAASRCNSTKRCLKCGKKHHTTIHDVHSTPSTKTSVDTQLITESTKPEGQTQTLTI</sequence>
<dbReference type="InterPro" id="IPR005312">
    <property type="entry name" value="DUF1759"/>
</dbReference>
<protein>
    <recommendedName>
        <fullName evidence="3">Gag-pol polyprotein</fullName>
    </recommendedName>
</protein>